<evidence type="ECO:0000313" key="2">
    <source>
        <dbReference type="Proteomes" id="UP000077763"/>
    </source>
</evidence>
<dbReference type="EMBL" id="LUUH01000052">
    <property type="protein sequence ID" value="OAI03850.1"/>
    <property type="molecule type" value="Genomic_DNA"/>
</dbReference>
<protein>
    <submittedName>
        <fullName evidence="1">Uncharacterized protein</fullName>
    </submittedName>
</protein>
<comment type="caution">
    <text evidence="1">The sequence shown here is derived from an EMBL/GenBank/DDBJ whole genome shotgun (WGS) entry which is preliminary data.</text>
</comment>
<name>A0A177MFX3_METMH</name>
<reference evidence="1 2" key="1">
    <citation type="submission" date="2016-03" db="EMBL/GenBank/DDBJ databases">
        <authorList>
            <person name="Ploux O."/>
        </authorList>
    </citation>
    <scope>NUCLEOTIDE SEQUENCE [LARGE SCALE GENOMIC DNA]</scope>
    <source>
        <strain evidence="1 2">R-45371</strain>
    </source>
</reference>
<proteinExistence type="predicted"/>
<dbReference type="RefSeq" id="WP_064036812.1">
    <property type="nucleotide sequence ID" value="NZ_LUUH01000052.1"/>
</dbReference>
<dbReference type="AlphaFoldDB" id="A0A177MFX3"/>
<evidence type="ECO:0000313" key="1">
    <source>
        <dbReference type="EMBL" id="OAI03850.1"/>
    </source>
</evidence>
<accession>A0A177MFX3</accession>
<gene>
    <name evidence="1" type="ORF">A1353_14005</name>
</gene>
<sequence length="79" mass="8792">MSVSNDQANNFLFNPCAYRKAPPNKLKPDQGFVNQGFAINARLLPENVFKQAALQIDLESIGFWLSLLNGGQATSKLYF</sequence>
<organism evidence="1 2">
    <name type="scientific">Methylomonas methanica</name>
    <dbReference type="NCBI Taxonomy" id="421"/>
    <lineage>
        <taxon>Bacteria</taxon>
        <taxon>Pseudomonadati</taxon>
        <taxon>Pseudomonadota</taxon>
        <taxon>Gammaproteobacteria</taxon>
        <taxon>Methylococcales</taxon>
        <taxon>Methylococcaceae</taxon>
        <taxon>Methylomonas</taxon>
    </lineage>
</organism>
<dbReference type="Proteomes" id="UP000077763">
    <property type="component" value="Unassembled WGS sequence"/>
</dbReference>